<keyword evidence="12" id="KW-1185">Reference proteome</keyword>
<evidence type="ECO:0000313" key="11">
    <source>
        <dbReference type="EMBL" id="MBK5926937.1"/>
    </source>
</evidence>
<comment type="subcellular location">
    <subcellularLocation>
        <location evidence="2">Cell membrane</location>
        <topology evidence="2">Multi-pass membrane protein</topology>
    </subcellularLocation>
    <subcellularLocation>
        <location evidence="8">Membrane</location>
        <topology evidence="8">Multi-pass membrane protein</topology>
    </subcellularLocation>
</comment>
<feature type="non-terminal residue" evidence="11">
    <location>
        <position position="368"/>
    </location>
</feature>
<dbReference type="Pfam" id="PF00361">
    <property type="entry name" value="Proton_antipo_M"/>
    <property type="match status" value="1"/>
</dbReference>
<dbReference type="AlphaFoldDB" id="A0A934TKL0"/>
<evidence type="ECO:0000256" key="4">
    <source>
        <dbReference type="ARBA" id="ARBA00022692"/>
    </source>
</evidence>
<dbReference type="GO" id="GO:0008137">
    <property type="term" value="F:NADH dehydrogenase (ubiquinone) activity"/>
    <property type="evidence" value="ECO:0007669"/>
    <property type="project" value="InterPro"/>
</dbReference>
<accession>A0A934TKL0</accession>
<dbReference type="PANTHER" id="PTHR42682">
    <property type="entry name" value="HYDROGENASE-4 COMPONENT F"/>
    <property type="match status" value="1"/>
</dbReference>
<dbReference type="InterPro" id="IPR052175">
    <property type="entry name" value="ComplexI-like_HydComp"/>
</dbReference>
<dbReference type="GO" id="GO:0016491">
    <property type="term" value="F:oxidoreductase activity"/>
    <property type="evidence" value="ECO:0007669"/>
    <property type="project" value="UniProtKB-KW"/>
</dbReference>
<evidence type="ECO:0000256" key="7">
    <source>
        <dbReference type="ARBA" id="ARBA00023136"/>
    </source>
</evidence>
<evidence type="ECO:0000256" key="5">
    <source>
        <dbReference type="ARBA" id="ARBA00022989"/>
    </source>
</evidence>
<feature type="transmembrane region" description="Helical" evidence="9">
    <location>
        <begin position="83"/>
        <end position="103"/>
    </location>
</feature>
<evidence type="ECO:0000256" key="2">
    <source>
        <dbReference type="ARBA" id="ARBA00004651"/>
    </source>
</evidence>
<evidence type="ECO:0000256" key="9">
    <source>
        <dbReference type="SAM" id="Phobius"/>
    </source>
</evidence>
<dbReference type="PANTHER" id="PTHR42682:SF4">
    <property type="entry name" value="NADH-UBIQUINONE_PLASTOQUINONE"/>
    <property type="match status" value="1"/>
</dbReference>
<dbReference type="PRINTS" id="PR01437">
    <property type="entry name" value="NUOXDRDTASE4"/>
</dbReference>
<gene>
    <name evidence="11" type="ORF">CCR87_06190</name>
</gene>
<evidence type="ECO:0000259" key="10">
    <source>
        <dbReference type="Pfam" id="PF00361"/>
    </source>
</evidence>
<feature type="transmembrane region" description="Helical" evidence="9">
    <location>
        <begin position="237"/>
        <end position="256"/>
    </location>
</feature>
<proteinExistence type="predicted"/>
<feature type="transmembrane region" description="Helical" evidence="9">
    <location>
        <begin position="204"/>
        <end position="225"/>
    </location>
</feature>
<feature type="transmembrane region" description="Helical" evidence="9">
    <location>
        <begin position="340"/>
        <end position="366"/>
    </location>
</feature>
<evidence type="ECO:0000256" key="8">
    <source>
        <dbReference type="RuleBase" id="RU000320"/>
    </source>
</evidence>
<dbReference type="GO" id="GO:0005886">
    <property type="term" value="C:plasma membrane"/>
    <property type="evidence" value="ECO:0007669"/>
    <property type="project" value="UniProtKB-SubCell"/>
</dbReference>
<evidence type="ECO:0000313" key="12">
    <source>
        <dbReference type="Proteomes" id="UP000706333"/>
    </source>
</evidence>
<evidence type="ECO:0000256" key="3">
    <source>
        <dbReference type="ARBA" id="ARBA00022475"/>
    </source>
</evidence>
<feature type="transmembrane region" description="Helical" evidence="9">
    <location>
        <begin position="135"/>
        <end position="153"/>
    </location>
</feature>
<feature type="transmembrane region" description="Helical" evidence="9">
    <location>
        <begin position="43"/>
        <end position="71"/>
    </location>
</feature>
<sequence>MIPATGPVIGPMMTEALLLAAILAPLALAVALATPAGGWVLRALPLAAVPALAAVALLAAPAAVAEPWLLMGAGFGMEGLGRAFLGFTAVLWAAAAWAARGWLRHTDHAGRFAACFLMAMAGNFGLILATDVPGFYTFFALMSFASYGLVIHAGTPGARGAARLYIGFVVVGELALFAGLALAVAQAGTLELAGIRAAGLSDPAAWLVIAGLGVKLGVMPLHVWLPPAHGAAPAPASAVLSGAMIKAGLWGMMAVLPLGTMVLEDHGTVLLAAGLVALFAAVLLGLREASPKAVLGWSSVAQMGLVALGIGAALKAPVAWTVLGPGLVALAAHHALAKGALFLGAGAVAAQAAVAARVALMLALAVPA</sequence>
<comment type="caution">
    <text evidence="11">The sequence shown here is derived from an EMBL/GenBank/DDBJ whole genome shotgun (WGS) entry which is preliminary data.</text>
</comment>
<dbReference type="EMBL" id="NHSD01000188">
    <property type="protein sequence ID" value="MBK5926937.1"/>
    <property type="molecule type" value="Genomic_DNA"/>
</dbReference>
<dbReference type="InterPro" id="IPR001750">
    <property type="entry name" value="ND/Mrp_TM"/>
</dbReference>
<keyword evidence="3" id="KW-1003">Cell membrane</keyword>
<organism evidence="11 12">
    <name type="scientific">Rhodobaculum claviforme</name>
    <dbReference type="NCBI Taxonomy" id="1549854"/>
    <lineage>
        <taxon>Bacteria</taxon>
        <taxon>Pseudomonadati</taxon>
        <taxon>Pseudomonadota</taxon>
        <taxon>Alphaproteobacteria</taxon>
        <taxon>Rhodobacterales</taxon>
        <taxon>Paracoccaceae</taxon>
        <taxon>Rhodobaculum</taxon>
    </lineage>
</organism>
<feature type="transmembrane region" description="Helical" evidence="9">
    <location>
        <begin position="109"/>
        <end position="128"/>
    </location>
</feature>
<dbReference type="Proteomes" id="UP000706333">
    <property type="component" value="Unassembled WGS sequence"/>
</dbReference>
<feature type="domain" description="NADH:quinone oxidoreductase/Mrp antiporter transmembrane" evidence="10">
    <location>
        <begin position="129"/>
        <end position="353"/>
    </location>
</feature>
<keyword evidence="4 8" id="KW-0812">Transmembrane</keyword>
<keyword evidence="6" id="KW-0560">Oxidoreductase</keyword>
<dbReference type="GO" id="GO:0042773">
    <property type="term" value="P:ATP synthesis coupled electron transport"/>
    <property type="evidence" value="ECO:0007669"/>
    <property type="project" value="InterPro"/>
</dbReference>
<reference evidence="11" key="2">
    <citation type="journal article" date="2020" name="Microorganisms">
        <title>Osmotic Adaptation and Compatible Solute Biosynthesis of Phototrophic Bacteria as Revealed from Genome Analyses.</title>
        <authorList>
            <person name="Imhoff J.F."/>
            <person name="Rahn T."/>
            <person name="Kunzel S."/>
            <person name="Keller A."/>
            <person name="Neulinger S.C."/>
        </authorList>
    </citation>
    <scope>NUCLEOTIDE SEQUENCE</scope>
    <source>
        <strain evidence="11">LMG 28126</strain>
    </source>
</reference>
<keyword evidence="7 9" id="KW-0472">Membrane</keyword>
<comment type="function">
    <text evidence="1">NDH-1 shuttles electrons from NADH, via FMN and iron-sulfur (Fe-S) centers, to quinones in the respiratory chain. The immediate electron acceptor for the enzyme in this species is believed to be ubiquinone. Couples the redox reaction to proton translocation (for every two electrons transferred, four hydrogen ions are translocated across the cytoplasmic membrane), and thus conserves the redox energy in a proton gradient.</text>
</comment>
<dbReference type="InterPro" id="IPR003918">
    <property type="entry name" value="NADH_UbQ_OxRdtase"/>
</dbReference>
<evidence type="ECO:0000256" key="1">
    <source>
        <dbReference type="ARBA" id="ARBA00002378"/>
    </source>
</evidence>
<name>A0A934TKL0_9RHOB</name>
<dbReference type="RefSeq" id="WP_274609752.1">
    <property type="nucleotide sequence ID" value="NZ_NHSD01000188.1"/>
</dbReference>
<feature type="transmembrane region" description="Helical" evidence="9">
    <location>
        <begin position="268"/>
        <end position="286"/>
    </location>
</feature>
<keyword evidence="5 9" id="KW-1133">Transmembrane helix</keyword>
<protein>
    <recommendedName>
        <fullName evidence="10">NADH:quinone oxidoreductase/Mrp antiporter transmembrane domain-containing protein</fullName>
    </recommendedName>
</protein>
<reference evidence="11" key="1">
    <citation type="submission" date="2017-05" db="EMBL/GenBank/DDBJ databases">
        <authorList>
            <person name="Imhoff J.F."/>
            <person name="Rahn T."/>
            <person name="Kuenzel S."/>
            <person name="Neulinger S.C."/>
        </authorList>
    </citation>
    <scope>NUCLEOTIDE SEQUENCE</scope>
    <source>
        <strain evidence="11">LMG 28126</strain>
    </source>
</reference>
<feature type="transmembrane region" description="Helical" evidence="9">
    <location>
        <begin position="165"/>
        <end position="184"/>
    </location>
</feature>
<evidence type="ECO:0000256" key="6">
    <source>
        <dbReference type="ARBA" id="ARBA00023002"/>
    </source>
</evidence>